<dbReference type="SMART" id="SM00448">
    <property type="entry name" value="REC"/>
    <property type="match status" value="1"/>
</dbReference>
<comment type="caution">
    <text evidence="14">The sequence shown here is derived from an EMBL/GenBank/DDBJ whole genome shotgun (WGS) entry which is preliminary data.</text>
</comment>
<evidence type="ECO:0000259" key="9">
    <source>
        <dbReference type="PROSITE" id="PS50109"/>
    </source>
</evidence>
<dbReference type="Proteomes" id="UP001165283">
    <property type="component" value="Unassembled WGS sequence"/>
</dbReference>
<dbReference type="Gene3D" id="3.30.450.20">
    <property type="entry name" value="PAS domain"/>
    <property type="match status" value="2"/>
</dbReference>
<dbReference type="InterPro" id="IPR013656">
    <property type="entry name" value="PAS_4"/>
</dbReference>
<dbReference type="Pfam" id="PF00512">
    <property type="entry name" value="HisKA"/>
    <property type="match status" value="1"/>
</dbReference>
<dbReference type="SUPFAM" id="SSF55781">
    <property type="entry name" value="GAF domain-like"/>
    <property type="match status" value="3"/>
</dbReference>
<accession>A0ABT1A2U7</accession>
<protein>
    <recommendedName>
        <fullName evidence="3">histidine kinase</fullName>
        <ecNumber evidence="3">2.7.13.3</ecNumber>
    </recommendedName>
</protein>
<feature type="domain" description="PPM-type phosphatase" evidence="13">
    <location>
        <begin position="1346"/>
        <end position="1559"/>
    </location>
</feature>
<sequence>MTRPEDGEIARILAGDGPIGVLGPVAGWPPELRSTMDLLMGSTHPLAVCWGPDFALLYNDAYVPGAGRKHPEGFGAPVRAVWPEIWARIGPLLERVVRTGEPQGRQDDRLVMYRHGFAEETYWNYSFSPLRTADGRVAGVFNITSETTRRVVGERRLRLLARLAEAGRDAGSVERVLQQVAAVLDTAQWDVPFAALYRHTPDREGPRLVAAAGFGDRVPDLPAPGAVGFTMVELPGGLVSGRGVRSTVAASAVVAGADGGPALGVLLGVPPALPFDADQRSFLQLVVDHVAAAVAAAGAAEARGRRAAAMTELERARTGFIAGFGEEFRTPLAMILGPVEQLRDRVPPDLRADVDVLERNAARMLKLVDDLLEVSRLEAGRVAGAFVPVDLGAVTGELAGLFRSTAERAGLILDIDCPPLPRPVWVDPELWEKVVLNLLSNAVKHTFDGGVRVEVSADGEHAELRVIDTGVGIPEEELDRLFDRFHRVRGVPSRSAEGSGIGLALVRQAVELHGGTVEVTSTVDIGSVFIVRLPLGLAHLPVDALGPAPEPGPRSASEIAEPFLAEARRWLPGAEPDEPAVPELLSPSGAPGGRVLVADGDPDIRAYIARLLSEHWEVQVVADGAQVLAAAAADPPDMIVADVALPGPDDGPGGLGLVRALRADPTTAGVPVVLVSASAGEEAAVQGLAAGADDYLVKPFSARELVARVGSHLQLGRTRRAAERRFRAMADATPALIWVDDASGERQFVNRGWLDFTGTADAAVELGRAWQDRIHPDDRKRYRSVREAATTTGAAFEVEYRLRHASGHHRWVLDRGAPVSPDEHPTGFVGGCLDVDAQHRERRRNLLFAEVATALDAERSAVGRFRALARTLVEHGVADLARVHEHRAEGTPALRAVAAADPGAEPALRSFPGDLGLLGEVAATGRARLVVTGPDHPLDVGSGVVAPLVAGGRVLGLVALDRTVDRVAFDAEDLDLVVEIGRRAGVAVDNARLLEQERAASQRLALLHRATARMSAAVTSEEVAAIAADHLATLLGCRFVGVWSAAGDGPLRLIARHGWTDQVPRSWDHLSRRADIPASRAYRARQPIWIPDEGTWLRTDARTWPVVSGAGMVALGFVPLLVGDRCLGVVGVGFAGPHDFADDEREAAVAAVELAAQALDRADLFRAETSARRAAERLSAVATALSRAVGLDAVAQVAVTHAVAGTRARSAVVLLVGDGGQLQPMAVEGYDPEEAPGDLPSDADHPLWKTLRTGEPMWTAGGDQDVYPVHKVAPLLVGGRAIGVLGLRFDTAPAYDEYRRAVVLTLAGQCAQAVARAQLHQTEHEMAVVLQRSLLPQQLPALDRLALAPRYLPGTAGTEAGGDWYDVLELPDGGRERIALVVGDVVGRGPAAAAVMGQLRSALAANLVNGQGPAGALEQLDLFARRVTGARASTVACAVLDLGSGELRYACAGHPPPLVVGTDGAVRRLTEGRGTPLGVTGRPPYAEAADHLEPGATVLLCSDGLFERRNEVVDRGLDRLAAVLGELDGPPEEVADELLDRMIADRSAPDDVAFVLARLLPGPLRLRLAAEPEQLGVLRRAVGAWCQMIGMGEGGLTDLQLALGEAVTNSVEHAYLGAEPAGVDVELDRLPGGAVDVRVRDSGHWRPPPEDPGFRGRGLSLIRDIAEELAVEPGPDGTTVRFRVPAVPLDAPPGSRFPSPAHPSEPVEEAPAPLVGASLRRRTGSDGVRLHVDGDLDLAGVADVRAELLAELGRSGTVTLVLGRECWVSSAGIALLAELARSADRPVRVHTPEGSPARRMLALAGLDRVLQVEADAVTAQ</sequence>
<dbReference type="InterPro" id="IPR036457">
    <property type="entry name" value="PPM-type-like_dom_sf"/>
</dbReference>
<dbReference type="CDD" id="cd16922">
    <property type="entry name" value="HATPase_EvgS-ArcB-TorS-like"/>
    <property type="match status" value="1"/>
</dbReference>
<dbReference type="RefSeq" id="WP_252440656.1">
    <property type="nucleotide sequence ID" value="NZ_JAGSOV010000040.1"/>
</dbReference>
<feature type="domain" description="STAS" evidence="12">
    <location>
        <begin position="1730"/>
        <end position="1820"/>
    </location>
</feature>
<dbReference type="InterPro" id="IPR029016">
    <property type="entry name" value="GAF-like_dom_sf"/>
</dbReference>
<dbReference type="Pfam" id="PF08447">
    <property type="entry name" value="PAS_3"/>
    <property type="match status" value="1"/>
</dbReference>
<dbReference type="SMART" id="SM00388">
    <property type="entry name" value="HisKA"/>
    <property type="match status" value="1"/>
</dbReference>
<evidence type="ECO:0000259" key="11">
    <source>
        <dbReference type="PROSITE" id="PS50112"/>
    </source>
</evidence>
<dbReference type="Gene3D" id="3.30.750.24">
    <property type="entry name" value="STAS domain"/>
    <property type="match status" value="1"/>
</dbReference>
<name>A0ABT1A2U7_9PSEU</name>
<dbReference type="PROSITE" id="PS50109">
    <property type="entry name" value="HIS_KIN"/>
    <property type="match status" value="1"/>
</dbReference>
<evidence type="ECO:0000259" key="12">
    <source>
        <dbReference type="PROSITE" id="PS50801"/>
    </source>
</evidence>
<keyword evidence="6" id="KW-0418">Kinase</keyword>
<dbReference type="InterPro" id="IPR001789">
    <property type="entry name" value="Sig_transdc_resp-reg_receiver"/>
</dbReference>
<dbReference type="CDD" id="cd00082">
    <property type="entry name" value="HisKA"/>
    <property type="match status" value="1"/>
</dbReference>
<dbReference type="InterPro" id="IPR003594">
    <property type="entry name" value="HATPase_dom"/>
</dbReference>
<evidence type="ECO:0000313" key="14">
    <source>
        <dbReference type="EMBL" id="MCO1657194.1"/>
    </source>
</evidence>
<evidence type="ECO:0000259" key="10">
    <source>
        <dbReference type="PROSITE" id="PS50110"/>
    </source>
</evidence>
<feature type="domain" description="PAS" evidence="11">
    <location>
        <begin position="722"/>
        <end position="793"/>
    </location>
</feature>
<dbReference type="InterPro" id="IPR001610">
    <property type="entry name" value="PAC"/>
</dbReference>
<dbReference type="InterPro" id="IPR013655">
    <property type="entry name" value="PAS_fold_3"/>
</dbReference>
<dbReference type="Pfam" id="PF13185">
    <property type="entry name" value="GAF_2"/>
    <property type="match status" value="1"/>
</dbReference>
<dbReference type="Gene3D" id="3.30.565.10">
    <property type="entry name" value="Histidine kinase-like ATPase, C-terminal domain"/>
    <property type="match status" value="2"/>
</dbReference>
<organism evidence="14 15">
    <name type="scientific">Pseudonocardia humida</name>
    <dbReference type="NCBI Taxonomy" id="2800819"/>
    <lineage>
        <taxon>Bacteria</taxon>
        <taxon>Bacillati</taxon>
        <taxon>Actinomycetota</taxon>
        <taxon>Actinomycetes</taxon>
        <taxon>Pseudonocardiales</taxon>
        <taxon>Pseudonocardiaceae</taxon>
        <taxon>Pseudonocardia</taxon>
    </lineage>
</organism>
<dbReference type="NCBIfam" id="TIGR00229">
    <property type="entry name" value="sensory_box"/>
    <property type="match status" value="1"/>
</dbReference>
<dbReference type="Pfam" id="PF00072">
    <property type="entry name" value="Response_reg"/>
    <property type="match status" value="1"/>
</dbReference>
<dbReference type="SUPFAM" id="SSF55874">
    <property type="entry name" value="ATPase domain of HSP90 chaperone/DNA topoisomerase II/histidine kinase"/>
    <property type="match status" value="2"/>
</dbReference>
<dbReference type="PROSITE" id="PS51746">
    <property type="entry name" value="PPM_2"/>
    <property type="match status" value="1"/>
</dbReference>
<evidence type="ECO:0000256" key="6">
    <source>
        <dbReference type="ARBA" id="ARBA00022777"/>
    </source>
</evidence>
<dbReference type="InterPro" id="IPR003018">
    <property type="entry name" value="GAF"/>
</dbReference>
<dbReference type="SUPFAM" id="SSF55785">
    <property type="entry name" value="PYP-like sensor domain (PAS domain)"/>
    <property type="match status" value="1"/>
</dbReference>
<dbReference type="Pfam" id="PF08448">
    <property type="entry name" value="PAS_4"/>
    <property type="match status" value="1"/>
</dbReference>
<dbReference type="Pfam" id="PF13581">
    <property type="entry name" value="HATPase_c_2"/>
    <property type="match status" value="1"/>
</dbReference>
<keyword evidence="15" id="KW-1185">Reference proteome</keyword>
<dbReference type="SUPFAM" id="SSF52172">
    <property type="entry name" value="CheY-like"/>
    <property type="match status" value="1"/>
</dbReference>
<dbReference type="Gene3D" id="3.40.50.2300">
    <property type="match status" value="1"/>
</dbReference>
<dbReference type="InterPro" id="IPR036890">
    <property type="entry name" value="HATPase_C_sf"/>
</dbReference>
<dbReference type="SMART" id="SM00331">
    <property type="entry name" value="PP2C_SIG"/>
    <property type="match status" value="1"/>
</dbReference>
<keyword evidence="5" id="KW-0808">Transferase</keyword>
<dbReference type="InterPro" id="IPR036097">
    <property type="entry name" value="HisK_dim/P_sf"/>
</dbReference>
<dbReference type="CDD" id="cd16936">
    <property type="entry name" value="HATPase_RsbW-like"/>
    <property type="match status" value="1"/>
</dbReference>
<dbReference type="SMART" id="SM00086">
    <property type="entry name" value="PAC"/>
    <property type="match status" value="1"/>
</dbReference>
<dbReference type="InterPro" id="IPR002645">
    <property type="entry name" value="STAS_dom"/>
</dbReference>
<dbReference type="SUPFAM" id="SSF81606">
    <property type="entry name" value="PP2C-like"/>
    <property type="match status" value="1"/>
</dbReference>
<dbReference type="Pfam" id="PF07228">
    <property type="entry name" value="SpoIIE"/>
    <property type="match status" value="1"/>
</dbReference>
<dbReference type="PROSITE" id="PS50801">
    <property type="entry name" value="STAS"/>
    <property type="match status" value="1"/>
</dbReference>
<gene>
    <name evidence="14" type="ORF">KDL28_19220</name>
</gene>
<dbReference type="InterPro" id="IPR001932">
    <property type="entry name" value="PPM-type_phosphatase-like_dom"/>
</dbReference>
<dbReference type="SMART" id="SM00065">
    <property type="entry name" value="GAF"/>
    <property type="match status" value="3"/>
</dbReference>
<dbReference type="SMART" id="SM00387">
    <property type="entry name" value="HATPase_c"/>
    <property type="match status" value="2"/>
</dbReference>
<keyword evidence="7" id="KW-0902">Two-component regulatory system</keyword>
<dbReference type="PANTHER" id="PTHR43547:SF2">
    <property type="entry name" value="HYBRID SIGNAL TRANSDUCTION HISTIDINE KINASE C"/>
    <property type="match status" value="1"/>
</dbReference>
<dbReference type="CDD" id="cd00130">
    <property type="entry name" value="PAS"/>
    <property type="match status" value="1"/>
</dbReference>
<feature type="modified residue" description="4-aspartylphosphate" evidence="8">
    <location>
        <position position="642"/>
    </location>
</feature>
<dbReference type="Pfam" id="PF02518">
    <property type="entry name" value="HATPase_c"/>
    <property type="match status" value="1"/>
</dbReference>
<evidence type="ECO:0000256" key="3">
    <source>
        <dbReference type="ARBA" id="ARBA00012438"/>
    </source>
</evidence>
<evidence type="ECO:0000256" key="7">
    <source>
        <dbReference type="ARBA" id="ARBA00023012"/>
    </source>
</evidence>
<dbReference type="EMBL" id="JAGSOV010000040">
    <property type="protein sequence ID" value="MCO1657194.1"/>
    <property type="molecule type" value="Genomic_DNA"/>
</dbReference>
<feature type="domain" description="Histidine kinase" evidence="9">
    <location>
        <begin position="323"/>
        <end position="537"/>
    </location>
</feature>
<dbReference type="Pfam" id="PF13492">
    <property type="entry name" value="GAF_3"/>
    <property type="match status" value="1"/>
</dbReference>
<dbReference type="InterPro" id="IPR005467">
    <property type="entry name" value="His_kinase_dom"/>
</dbReference>
<evidence type="ECO:0000256" key="2">
    <source>
        <dbReference type="ARBA" id="ARBA00004236"/>
    </source>
</evidence>
<dbReference type="SUPFAM" id="SSF47384">
    <property type="entry name" value="Homodimeric domain of signal transducing histidine kinase"/>
    <property type="match status" value="1"/>
</dbReference>
<dbReference type="PROSITE" id="PS50112">
    <property type="entry name" value="PAS"/>
    <property type="match status" value="1"/>
</dbReference>
<evidence type="ECO:0000256" key="4">
    <source>
        <dbReference type="ARBA" id="ARBA00022553"/>
    </source>
</evidence>
<evidence type="ECO:0000256" key="8">
    <source>
        <dbReference type="PROSITE-ProRule" id="PRU00169"/>
    </source>
</evidence>
<comment type="catalytic activity">
    <reaction evidence="1">
        <text>ATP + protein L-histidine = ADP + protein N-phospho-L-histidine.</text>
        <dbReference type="EC" id="2.7.13.3"/>
    </reaction>
</comment>
<keyword evidence="4 8" id="KW-0597">Phosphoprotein</keyword>
<evidence type="ECO:0000313" key="15">
    <source>
        <dbReference type="Proteomes" id="UP001165283"/>
    </source>
</evidence>
<feature type="domain" description="Response regulatory" evidence="10">
    <location>
        <begin position="594"/>
        <end position="713"/>
    </location>
</feature>
<dbReference type="InterPro" id="IPR036513">
    <property type="entry name" value="STAS_dom_sf"/>
</dbReference>
<dbReference type="EC" id="2.7.13.3" evidence="3"/>
<dbReference type="InterPro" id="IPR000014">
    <property type="entry name" value="PAS"/>
</dbReference>
<dbReference type="PROSITE" id="PS50110">
    <property type="entry name" value="RESPONSE_REGULATORY"/>
    <property type="match status" value="1"/>
</dbReference>
<dbReference type="CDD" id="cd07043">
    <property type="entry name" value="STAS_anti-anti-sigma_factors"/>
    <property type="match status" value="1"/>
</dbReference>
<dbReference type="PANTHER" id="PTHR43547">
    <property type="entry name" value="TWO-COMPONENT HISTIDINE KINASE"/>
    <property type="match status" value="1"/>
</dbReference>
<evidence type="ECO:0000256" key="1">
    <source>
        <dbReference type="ARBA" id="ARBA00000085"/>
    </source>
</evidence>
<reference evidence="14" key="1">
    <citation type="submission" date="2021-04" db="EMBL/GenBank/DDBJ databases">
        <title>Pseudonocardia sp. nov., isolated from sandy soil of mangrove forest.</title>
        <authorList>
            <person name="Zan Z."/>
            <person name="Huang R."/>
            <person name="Liu W."/>
        </authorList>
    </citation>
    <scope>NUCLEOTIDE SEQUENCE</scope>
    <source>
        <strain evidence="14">S2-4</strain>
    </source>
</reference>
<comment type="subcellular location">
    <subcellularLocation>
        <location evidence="2">Cell membrane</location>
    </subcellularLocation>
</comment>
<evidence type="ECO:0000256" key="5">
    <source>
        <dbReference type="ARBA" id="ARBA00022679"/>
    </source>
</evidence>
<dbReference type="Gene3D" id="3.30.450.40">
    <property type="match status" value="3"/>
</dbReference>
<evidence type="ECO:0000259" key="13">
    <source>
        <dbReference type="PROSITE" id="PS51746"/>
    </source>
</evidence>
<dbReference type="InterPro" id="IPR011006">
    <property type="entry name" value="CheY-like_superfamily"/>
</dbReference>
<dbReference type="Pfam" id="PF01590">
    <property type="entry name" value="GAF"/>
    <property type="match status" value="1"/>
</dbReference>
<dbReference type="Gene3D" id="3.60.40.10">
    <property type="entry name" value="PPM-type phosphatase domain"/>
    <property type="match status" value="1"/>
</dbReference>
<dbReference type="Gene3D" id="1.10.287.130">
    <property type="match status" value="1"/>
</dbReference>
<proteinExistence type="predicted"/>
<dbReference type="InterPro" id="IPR004358">
    <property type="entry name" value="Sig_transdc_His_kin-like_C"/>
</dbReference>
<dbReference type="SMART" id="SM00091">
    <property type="entry name" value="PAS"/>
    <property type="match status" value="1"/>
</dbReference>
<dbReference type="InterPro" id="IPR035965">
    <property type="entry name" value="PAS-like_dom_sf"/>
</dbReference>
<dbReference type="PRINTS" id="PR00344">
    <property type="entry name" value="BCTRLSENSOR"/>
</dbReference>
<dbReference type="InterPro" id="IPR003661">
    <property type="entry name" value="HisK_dim/P_dom"/>
</dbReference>